<dbReference type="KEGG" id="whr:OG579_21245"/>
<dbReference type="InterPro" id="IPR012675">
    <property type="entry name" value="Beta-grasp_dom_sf"/>
</dbReference>
<evidence type="ECO:0000256" key="9">
    <source>
        <dbReference type="ARBA" id="ARBA00023002"/>
    </source>
</evidence>
<dbReference type="RefSeq" id="WP_055791336.1">
    <property type="nucleotide sequence ID" value="NZ_CP108021.1"/>
</dbReference>
<protein>
    <recommendedName>
        <fullName evidence="4">succinate dehydrogenase</fullName>
        <ecNumber evidence="4">1.3.5.1</ecNumber>
    </recommendedName>
</protein>
<dbReference type="GO" id="GO:0051538">
    <property type="term" value="F:3 iron, 4 sulfur cluster binding"/>
    <property type="evidence" value="ECO:0007669"/>
    <property type="project" value="UniProtKB-KW"/>
</dbReference>
<evidence type="ECO:0000256" key="7">
    <source>
        <dbReference type="ARBA" id="ARBA00022714"/>
    </source>
</evidence>
<dbReference type="PANTHER" id="PTHR11921:SF29">
    <property type="entry name" value="SUCCINATE DEHYDROGENASE [UBIQUINONE] IRON-SULFUR SUBUNIT, MITOCHONDRIAL"/>
    <property type="match status" value="1"/>
</dbReference>
<evidence type="ECO:0000313" key="17">
    <source>
        <dbReference type="Proteomes" id="UP001432128"/>
    </source>
</evidence>
<keyword evidence="5" id="KW-0004">4Fe-4S</keyword>
<dbReference type="Pfam" id="PF13085">
    <property type="entry name" value="Fer2_3"/>
    <property type="match status" value="1"/>
</dbReference>
<comment type="cofactor">
    <cofactor evidence="2">
        <name>[4Fe-4S] cluster</name>
        <dbReference type="ChEBI" id="CHEBI:49883"/>
    </cofactor>
</comment>
<dbReference type="GO" id="GO:0005886">
    <property type="term" value="C:plasma membrane"/>
    <property type="evidence" value="ECO:0007669"/>
    <property type="project" value="TreeGrafter"/>
</dbReference>
<dbReference type="AlphaFoldDB" id="A0AAU4K286"/>
<dbReference type="NCBIfam" id="NF004616">
    <property type="entry name" value="PRK05950.1"/>
    <property type="match status" value="1"/>
</dbReference>
<dbReference type="InterPro" id="IPR036010">
    <property type="entry name" value="2Fe-2S_ferredoxin-like_sf"/>
</dbReference>
<dbReference type="GO" id="GO:0051539">
    <property type="term" value="F:4 iron, 4 sulfur cluster binding"/>
    <property type="evidence" value="ECO:0007669"/>
    <property type="project" value="UniProtKB-KW"/>
</dbReference>
<name>A0AAU4K286_9NOCA</name>
<keyword evidence="7" id="KW-0001">2Fe-2S</keyword>
<gene>
    <name evidence="16" type="ORF">OG579_21245</name>
</gene>
<evidence type="ECO:0000256" key="10">
    <source>
        <dbReference type="ARBA" id="ARBA00023004"/>
    </source>
</evidence>
<dbReference type="InterPro" id="IPR017900">
    <property type="entry name" value="4Fe4S_Fe_S_CS"/>
</dbReference>
<dbReference type="GO" id="GO:0006099">
    <property type="term" value="P:tricarboxylic acid cycle"/>
    <property type="evidence" value="ECO:0007669"/>
    <property type="project" value="UniProtKB-KW"/>
</dbReference>
<dbReference type="InterPro" id="IPR025192">
    <property type="entry name" value="Succ_DH/fum_Rdtase_N"/>
</dbReference>
<dbReference type="GO" id="GO:0022904">
    <property type="term" value="P:respiratory electron transport chain"/>
    <property type="evidence" value="ECO:0007669"/>
    <property type="project" value="TreeGrafter"/>
</dbReference>
<feature type="region of interest" description="Disordered" evidence="14">
    <location>
        <begin position="1"/>
        <end position="22"/>
    </location>
</feature>
<dbReference type="PROSITE" id="PS00198">
    <property type="entry name" value="4FE4S_FER_1"/>
    <property type="match status" value="1"/>
</dbReference>
<comment type="cofactor">
    <cofactor evidence="1">
        <name>[3Fe-4S] cluster</name>
        <dbReference type="ChEBI" id="CHEBI:21137"/>
    </cofactor>
</comment>
<dbReference type="SUPFAM" id="SSF54292">
    <property type="entry name" value="2Fe-2S ferredoxin-like"/>
    <property type="match status" value="1"/>
</dbReference>
<evidence type="ECO:0000256" key="11">
    <source>
        <dbReference type="ARBA" id="ARBA00023014"/>
    </source>
</evidence>
<evidence type="ECO:0000256" key="8">
    <source>
        <dbReference type="ARBA" id="ARBA00022723"/>
    </source>
</evidence>
<dbReference type="Pfam" id="PF13237">
    <property type="entry name" value="Fer4_10"/>
    <property type="match status" value="1"/>
</dbReference>
<keyword evidence="10" id="KW-0408">Iron</keyword>
<dbReference type="EC" id="1.3.5.1" evidence="4"/>
<evidence type="ECO:0000256" key="3">
    <source>
        <dbReference type="ARBA" id="ARBA00009433"/>
    </source>
</evidence>
<dbReference type="SUPFAM" id="SSF46548">
    <property type="entry name" value="alpha-helical ferredoxin"/>
    <property type="match status" value="1"/>
</dbReference>
<dbReference type="PANTHER" id="PTHR11921">
    <property type="entry name" value="SUCCINATE DEHYDROGENASE IRON-SULFUR PROTEIN"/>
    <property type="match status" value="1"/>
</dbReference>
<dbReference type="GO" id="GO:0046872">
    <property type="term" value="F:metal ion binding"/>
    <property type="evidence" value="ECO:0007669"/>
    <property type="project" value="UniProtKB-KW"/>
</dbReference>
<dbReference type="Gene3D" id="1.10.1060.10">
    <property type="entry name" value="Alpha-helical ferredoxin"/>
    <property type="match status" value="1"/>
</dbReference>
<keyword evidence="12" id="KW-0003">3Fe-4S</keyword>
<comment type="similarity">
    <text evidence="3">Belongs to the succinate dehydrogenase/fumarate reductase iron-sulfur protein family.</text>
</comment>
<evidence type="ECO:0000256" key="2">
    <source>
        <dbReference type="ARBA" id="ARBA00001966"/>
    </source>
</evidence>
<evidence type="ECO:0000256" key="5">
    <source>
        <dbReference type="ARBA" id="ARBA00022485"/>
    </source>
</evidence>
<dbReference type="PROSITE" id="PS51379">
    <property type="entry name" value="4FE4S_FER_2"/>
    <property type="match status" value="1"/>
</dbReference>
<dbReference type="Gene3D" id="3.10.20.30">
    <property type="match status" value="1"/>
</dbReference>
<keyword evidence="17" id="KW-1185">Reference proteome</keyword>
<dbReference type="InterPro" id="IPR017896">
    <property type="entry name" value="4Fe4S_Fe-S-bd"/>
</dbReference>
<keyword evidence="6" id="KW-0816">Tricarboxylic acid cycle</keyword>
<dbReference type="InterPro" id="IPR004489">
    <property type="entry name" value="Succ_DH/fum_Rdtase_Fe-S"/>
</dbReference>
<evidence type="ECO:0000256" key="14">
    <source>
        <dbReference type="SAM" id="MobiDB-lite"/>
    </source>
</evidence>
<sequence length="269" mass="30047">MTIAPEVSKTPASDDPPLPPVPDEATMVTLKIARFDPENPDAHGWESFRVPALPTDRMLNLLLYVKGYLDGTLTFRRSCAHGVCGSDAMRINGVNRLACKLLMKDMLPTDKDGAFKEGKEVTITVEPIRGLPVEKDLIVDMEPFFDAYRAVKPFLMTSGNEPTRERIQSQTDRARFDDTTKCILCACCTTSCPVFWNEGSYFGPAAIVNAHRFIFDSRDEGAAERLDILNDVDGVWRCRTTFNCTDACPRGIQVTQAIQEVKRALMFSR</sequence>
<dbReference type="GO" id="GO:0008177">
    <property type="term" value="F:succinate dehydrogenase (quinone) activity"/>
    <property type="evidence" value="ECO:0007669"/>
    <property type="project" value="UniProtKB-EC"/>
</dbReference>
<keyword evidence="11" id="KW-0411">Iron-sulfur</keyword>
<evidence type="ECO:0000259" key="15">
    <source>
        <dbReference type="PROSITE" id="PS51379"/>
    </source>
</evidence>
<proteinExistence type="inferred from homology"/>
<organism evidence="16 17">
    <name type="scientific">Williamsia herbipolensis</name>
    <dbReference type="NCBI Taxonomy" id="1603258"/>
    <lineage>
        <taxon>Bacteria</taxon>
        <taxon>Bacillati</taxon>
        <taxon>Actinomycetota</taxon>
        <taxon>Actinomycetes</taxon>
        <taxon>Mycobacteriales</taxon>
        <taxon>Nocardiaceae</taxon>
        <taxon>Williamsia</taxon>
    </lineage>
</organism>
<keyword evidence="9" id="KW-0560">Oxidoreductase</keyword>
<dbReference type="InterPro" id="IPR050573">
    <property type="entry name" value="SDH/FRD_Iron-Sulfur"/>
</dbReference>
<dbReference type="GO" id="GO:0009055">
    <property type="term" value="F:electron transfer activity"/>
    <property type="evidence" value="ECO:0007669"/>
    <property type="project" value="InterPro"/>
</dbReference>
<dbReference type="NCBIfam" id="TIGR00384">
    <property type="entry name" value="dhsB"/>
    <property type="match status" value="1"/>
</dbReference>
<comment type="cofactor">
    <cofactor evidence="13">
        <name>[2Fe-2S] cluster</name>
        <dbReference type="ChEBI" id="CHEBI:190135"/>
    </cofactor>
</comment>
<evidence type="ECO:0000256" key="4">
    <source>
        <dbReference type="ARBA" id="ARBA00012792"/>
    </source>
</evidence>
<evidence type="ECO:0000256" key="6">
    <source>
        <dbReference type="ARBA" id="ARBA00022532"/>
    </source>
</evidence>
<feature type="domain" description="4Fe-4S ferredoxin-type" evidence="15">
    <location>
        <begin position="172"/>
        <end position="194"/>
    </location>
</feature>
<evidence type="ECO:0000256" key="13">
    <source>
        <dbReference type="ARBA" id="ARBA00034078"/>
    </source>
</evidence>
<accession>A0AAU4K286</accession>
<dbReference type="FunFam" id="1.10.1060.10:FF:000003">
    <property type="entry name" value="Succinate dehydrogenase iron-sulfur subunit"/>
    <property type="match status" value="1"/>
</dbReference>
<keyword evidence="8" id="KW-0479">Metal-binding</keyword>
<reference evidence="16 17" key="1">
    <citation type="submission" date="2022-10" db="EMBL/GenBank/DDBJ databases">
        <title>The complete genomes of actinobacterial strains from the NBC collection.</title>
        <authorList>
            <person name="Joergensen T.S."/>
            <person name="Alvarez Arevalo M."/>
            <person name="Sterndorff E.B."/>
            <person name="Faurdal D."/>
            <person name="Vuksanovic O."/>
            <person name="Mourched A.-S."/>
            <person name="Charusanti P."/>
            <person name="Shaw S."/>
            <person name="Blin K."/>
            <person name="Weber T."/>
        </authorList>
    </citation>
    <scope>NUCLEOTIDE SEQUENCE [LARGE SCALE GENOMIC DNA]</scope>
    <source>
        <strain evidence="16 17">NBC_00319</strain>
    </source>
</reference>
<evidence type="ECO:0000256" key="12">
    <source>
        <dbReference type="ARBA" id="ARBA00023291"/>
    </source>
</evidence>
<evidence type="ECO:0000313" key="16">
    <source>
        <dbReference type="EMBL" id="WUM20175.1"/>
    </source>
</evidence>
<dbReference type="Proteomes" id="UP001432128">
    <property type="component" value="Chromosome"/>
</dbReference>
<evidence type="ECO:0000256" key="1">
    <source>
        <dbReference type="ARBA" id="ARBA00001927"/>
    </source>
</evidence>
<dbReference type="InterPro" id="IPR009051">
    <property type="entry name" value="Helical_ferredxn"/>
</dbReference>
<dbReference type="EMBL" id="CP108021">
    <property type="protein sequence ID" value="WUM20175.1"/>
    <property type="molecule type" value="Genomic_DNA"/>
</dbReference>
<dbReference type="GO" id="GO:0051537">
    <property type="term" value="F:2 iron, 2 sulfur cluster binding"/>
    <property type="evidence" value="ECO:0007669"/>
    <property type="project" value="UniProtKB-KW"/>
</dbReference>